<comment type="catalytic activity">
    <reaction evidence="16">
        <text>4 Fe(2+) + O2 + 4 H(+) = 4 Fe(3+) + 2 H2O</text>
        <dbReference type="Rhea" id="RHEA:11148"/>
        <dbReference type="ChEBI" id="CHEBI:15377"/>
        <dbReference type="ChEBI" id="CHEBI:15378"/>
        <dbReference type="ChEBI" id="CHEBI:15379"/>
        <dbReference type="ChEBI" id="CHEBI:29033"/>
        <dbReference type="ChEBI" id="CHEBI:29034"/>
        <dbReference type="EC" id="1.16.3.1"/>
    </reaction>
</comment>
<dbReference type="GO" id="GO:0044572">
    <property type="term" value="P:[4Fe-4S] cluster assembly"/>
    <property type="evidence" value="ECO:0007669"/>
    <property type="project" value="Ensembl"/>
</dbReference>
<reference evidence="17 18" key="1">
    <citation type="journal article" date="2007" name="Nature">
        <title>Genome of the marsupial Monodelphis domestica reveals innovation in non-coding sequences.</title>
        <authorList>
            <person name="Mikkelsen T.S."/>
            <person name="Wakefield M.J."/>
            <person name="Aken B."/>
            <person name="Amemiya C.T."/>
            <person name="Chang J.L."/>
            <person name="Duke S."/>
            <person name="Garber M."/>
            <person name="Gentles A.J."/>
            <person name="Goodstadt L."/>
            <person name="Heger A."/>
            <person name="Jurka J."/>
            <person name="Kamal M."/>
            <person name="Mauceli E."/>
            <person name="Searle S.M."/>
            <person name="Sharpe T."/>
            <person name="Baker M.L."/>
            <person name="Batzer M.A."/>
            <person name="Benos P.V."/>
            <person name="Belov K."/>
            <person name="Clamp M."/>
            <person name="Cook A."/>
            <person name="Cuff J."/>
            <person name="Das R."/>
            <person name="Davidow L."/>
            <person name="Deakin J.E."/>
            <person name="Fazzari M.J."/>
            <person name="Glass J.L."/>
            <person name="Grabherr M."/>
            <person name="Greally J.M."/>
            <person name="Gu W."/>
            <person name="Hore T.A."/>
            <person name="Huttley G.A."/>
            <person name="Kleber M."/>
            <person name="Jirtle R.L."/>
            <person name="Koina E."/>
            <person name="Lee J.T."/>
            <person name="Mahony S."/>
            <person name="Marra M.A."/>
            <person name="Miller R.D."/>
            <person name="Nicholls R.D."/>
            <person name="Oda M."/>
            <person name="Papenfuss A.T."/>
            <person name="Parra Z.E."/>
            <person name="Pollock D.D."/>
            <person name="Ray D.A."/>
            <person name="Schein J.E."/>
            <person name="Speed T.P."/>
            <person name="Thompson K."/>
            <person name="VandeBerg J.L."/>
            <person name="Wade C.M."/>
            <person name="Walker J.A."/>
            <person name="Waters P.D."/>
            <person name="Webber C."/>
            <person name="Weidman J.R."/>
            <person name="Xie X."/>
            <person name="Zody M.C."/>
            <person name="Baldwin J."/>
            <person name="Abdouelleil A."/>
            <person name="Abdulkadir J."/>
            <person name="Abebe A."/>
            <person name="Abera B."/>
            <person name="Abreu J."/>
            <person name="Acer S.C."/>
            <person name="Aftuck L."/>
            <person name="Alexander A."/>
            <person name="An P."/>
            <person name="Anderson E."/>
            <person name="Anderson S."/>
            <person name="Arachi H."/>
            <person name="Azer M."/>
            <person name="Bachantsang P."/>
            <person name="Barry A."/>
            <person name="Bayul T."/>
            <person name="Berlin A."/>
            <person name="Bessette D."/>
            <person name="Bloom T."/>
            <person name="Bloom T."/>
            <person name="Boguslavskiy L."/>
            <person name="Bonnet C."/>
            <person name="Boukhgalter B."/>
            <person name="Bourzgui I."/>
            <person name="Brown A."/>
            <person name="Cahill P."/>
            <person name="Channer S."/>
            <person name="Cheshatsang Y."/>
            <person name="Chuda L."/>
            <person name="Citroen M."/>
            <person name="Collymore A."/>
            <person name="Cooke P."/>
            <person name="Costello M."/>
            <person name="D'Aco K."/>
            <person name="Daza R."/>
            <person name="De Haan G."/>
            <person name="DeGray S."/>
            <person name="DeMaso C."/>
            <person name="Dhargay N."/>
            <person name="Dooley K."/>
            <person name="Dooley E."/>
            <person name="Doricent M."/>
            <person name="Dorje P."/>
            <person name="Dorjee K."/>
            <person name="Dupes A."/>
            <person name="Elong R."/>
            <person name="Falk J."/>
            <person name="Farina A."/>
            <person name="Faro S."/>
            <person name="Ferguson D."/>
            <person name="Fisher S."/>
            <person name="Foley C.D."/>
            <person name="Franke A."/>
            <person name="Friedrich D."/>
            <person name="Gadbois L."/>
            <person name="Gearin G."/>
            <person name="Gearin C.R."/>
            <person name="Giannoukos G."/>
            <person name="Goode T."/>
            <person name="Graham J."/>
            <person name="Grandbois E."/>
            <person name="Grewal S."/>
            <person name="Gyaltsen K."/>
            <person name="Hafez N."/>
            <person name="Hagos B."/>
            <person name="Hall J."/>
            <person name="Henson C."/>
            <person name="Hollinger A."/>
            <person name="Honan T."/>
            <person name="Huard M.D."/>
            <person name="Hughes L."/>
            <person name="Hurhula B."/>
            <person name="Husby M.E."/>
            <person name="Kamat A."/>
            <person name="Kanga B."/>
            <person name="Kashin S."/>
            <person name="Khazanovich D."/>
            <person name="Kisner P."/>
            <person name="Lance K."/>
            <person name="Lara M."/>
            <person name="Lee W."/>
            <person name="Lennon N."/>
            <person name="Letendre F."/>
            <person name="LeVine R."/>
            <person name="Lipovsky A."/>
            <person name="Liu X."/>
            <person name="Liu J."/>
            <person name="Liu S."/>
            <person name="Lokyitsang T."/>
            <person name="Lokyitsang Y."/>
            <person name="Lubonja R."/>
            <person name="Lui A."/>
            <person name="MacDonald P."/>
            <person name="Magnisalis V."/>
            <person name="Maru K."/>
            <person name="Matthews C."/>
            <person name="McCusker W."/>
            <person name="McDonough S."/>
            <person name="Mehta T."/>
            <person name="Meldrim J."/>
            <person name="Meneus L."/>
            <person name="Mihai O."/>
            <person name="Mihalev A."/>
            <person name="Mihova T."/>
            <person name="Mittelman R."/>
            <person name="Mlenga V."/>
            <person name="Montmayeur A."/>
            <person name="Mulrain L."/>
            <person name="Navidi A."/>
            <person name="Naylor J."/>
            <person name="Negash T."/>
            <person name="Nguyen T."/>
            <person name="Nguyen N."/>
            <person name="Nicol R."/>
            <person name="Norbu C."/>
            <person name="Norbu N."/>
            <person name="Novod N."/>
            <person name="O'Neill B."/>
            <person name="Osman S."/>
            <person name="Markiewicz E."/>
            <person name="Oyono O.L."/>
            <person name="Patti C."/>
            <person name="Phunkhang P."/>
            <person name="Pierre F."/>
            <person name="Priest M."/>
            <person name="Raghuraman S."/>
            <person name="Rege F."/>
            <person name="Reyes R."/>
            <person name="Rise C."/>
            <person name="Rogov P."/>
            <person name="Ross K."/>
            <person name="Ryan E."/>
            <person name="Settipalli S."/>
            <person name="Shea T."/>
            <person name="Sherpa N."/>
            <person name="Shi L."/>
            <person name="Shih D."/>
            <person name="Sparrow T."/>
            <person name="Spaulding J."/>
            <person name="Stalker J."/>
            <person name="Stange-Thomann N."/>
            <person name="Stavropoulos S."/>
            <person name="Stone C."/>
            <person name="Strader C."/>
            <person name="Tesfaye S."/>
            <person name="Thomson T."/>
            <person name="Thoulutsang Y."/>
            <person name="Thoulutsang D."/>
            <person name="Topham K."/>
            <person name="Topping I."/>
            <person name="Tsamla T."/>
            <person name="Vassiliev H."/>
            <person name="Vo A."/>
            <person name="Wangchuk T."/>
            <person name="Wangdi T."/>
            <person name="Weiand M."/>
            <person name="Wilkinson J."/>
            <person name="Wilson A."/>
            <person name="Yadav S."/>
            <person name="Young G."/>
            <person name="Yu Q."/>
            <person name="Zembek L."/>
            <person name="Zhong D."/>
            <person name="Zimmer A."/>
            <person name="Zwirko Z."/>
            <person name="Jaffe D.B."/>
            <person name="Alvarez P."/>
            <person name="Brockman W."/>
            <person name="Butler J."/>
            <person name="Chin C."/>
            <person name="Gnerre S."/>
            <person name="MacCallum I."/>
            <person name="Graves J.A."/>
            <person name="Ponting C.P."/>
            <person name="Breen M."/>
            <person name="Samollow P.B."/>
            <person name="Lander E.S."/>
            <person name="Lindblad-Toh K."/>
        </authorList>
    </citation>
    <scope>NUCLEOTIDE SEQUENCE [LARGE SCALE GENOMIC DNA]</scope>
</reference>
<dbReference type="GO" id="GO:0099128">
    <property type="term" value="C:mitochondrial [2Fe-2S] assembly complex"/>
    <property type="evidence" value="ECO:0007669"/>
    <property type="project" value="Ensembl"/>
</dbReference>
<dbReference type="GO" id="GO:0004322">
    <property type="term" value="F:ferroxidase activity"/>
    <property type="evidence" value="ECO:0007669"/>
    <property type="project" value="UniProtKB-EC"/>
</dbReference>
<organism evidence="17 18">
    <name type="scientific">Monodelphis domestica</name>
    <name type="common">Gray short-tailed opossum</name>
    <dbReference type="NCBI Taxonomy" id="13616"/>
    <lineage>
        <taxon>Eukaryota</taxon>
        <taxon>Metazoa</taxon>
        <taxon>Chordata</taxon>
        <taxon>Craniata</taxon>
        <taxon>Vertebrata</taxon>
        <taxon>Euteleostomi</taxon>
        <taxon>Mammalia</taxon>
        <taxon>Metatheria</taxon>
        <taxon>Didelphimorphia</taxon>
        <taxon>Didelphidae</taxon>
        <taxon>Monodelphis</taxon>
    </lineage>
</organism>
<name>A0A5F8GNG3_MONDO</name>
<keyword evidence="12" id="KW-0496">Mitochondrion</keyword>
<dbReference type="GO" id="GO:0008198">
    <property type="term" value="F:ferrous iron binding"/>
    <property type="evidence" value="ECO:0000318"/>
    <property type="project" value="GO_Central"/>
</dbReference>
<gene>
    <name evidence="17" type="primary">FXN</name>
</gene>
<dbReference type="GO" id="GO:0046716">
    <property type="term" value="P:muscle cell cellular homeostasis"/>
    <property type="evidence" value="ECO:0007669"/>
    <property type="project" value="Ensembl"/>
</dbReference>
<keyword evidence="6" id="KW-0813">Transport</keyword>
<keyword evidence="5" id="KW-0409">Iron storage</keyword>
<dbReference type="GO" id="GO:0006826">
    <property type="term" value="P:iron ion transport"/>
    <property type="evidence" value="ECO:0007669"/>
    <property type="project" value="UniProtKB-KW"/>
</dbReference>
<evidence type="ECO:0000256" key="8">
    <source>
        <dbReference type="ARBA" id="ARBA00022946"/>
    </source>
</evidence>
<dbReference type="GeneTree" id="ENSGT00390000005811"/>
<dbReference type="GO" id="GO:0006879">
    <property type="term" value="P:intracellular iron ion homeostasis"/>
    <property type="evidence" value="ECO:0007669"/>
    <property type="project" value="UniProtKB-KW"/>
</dbReference>
<evidence type="ECO:0000313" key="17">
    <source>
        <dbReference type="Ensembl" id="ENSMODP00000048979.1"/>
    </source>
</evidence>
<dbReference type="GO" id="GO:0006119">
    <property type="term" value="P:oxidative phosphorylation"/>
    <property type="evidence" value="ECO:0007669"/>
    <property type="project" value="Ensembl"/>
</dbReference>
<evidence type="ECO:0000256" key="12">
    <source>
        <dbReference type="ARBA" id="ARBA00023128"/>
    </source>
</evidence>
<dbReference type="GO" id="GO:0016226">
    <property type="term" value="P:iron-sulfur cluster assembly"/>
    <property type="evidence" value="ECO:0000318"/>
    <property type="project" value="GO_Central"/>
</dbReference>
<keyword evidence="18" id="KW-1185">Reference proteome</keyword>
<dbReference type="Proteomes" id="UP000002280">
    <property type="component" value="Chromosome 6"/>
</dbReference>
<dbReference type="STRING" id="13616.ENSMODP00000048979"/>
<dbReference type="Ensembl" id="ENSMODT00000059515.1">
    <property type="protein sequence ID" value="ENSMODP00000048979.1"/>
    <property type="gene ID" value="ENSMODG00000002952.4"/>
</dbReference>
<reference evidence="17" key="3">
    <citation type="submission" date="2025-09" db="UniProtKB">
        <authorList>
            <consortium name="Ensembl"/>
        </authorList>
    </citation>
    <scope>IDENTIFICATION</scope>
</reference>
<keyword evidence="11" id="KW-0406">Ion transport</keyword>
<dbReference type="InterPro" id="IPR002908">
    <property type="entry name" value="Frataxin/CyaY"/>
</dbReference>
<comment type="similarity">
    <text evidence="2">Belongs to the frataxin family.</text>
</comment>
<evidence type="ECO:0000256" key="6">
    <source>
        <dbReference type="ARBA" id="ARBA00022448"/>
    </source>
</evidence>
<evidence type="ECO:0000256" key="5">
    <source>
        <dbReference type="ARBA" id="ARBA00022434"/>
    </source>
</evidence>
<dbReference type="PROSITE" id="PS50810">
    <property type="entry name" value="FRATAXIN_2"/>
    <property type="match status" value="1"/>
</dbReference>
<dbReference type="GO" id="GO:0007005">
    <property type="term" value="P:mitochondrion organization"/>
    <property type="evidence" value="ECO:0007669"/>
    <property type="project" value="Ensembl"/>
</dbReference>
<dbReference type="SUPFAM" id="SSF55387">
    <property type="entry name" value="Frataxin/Nqo15-like"/>
    <property type="match status" value="2"/>
</dbReference>
<dbReference type="NCBIfam" id="TIGR03422">
    <property type="entry name" value="mito_frataxin"/>
    <property type="match status" value="1"/>
</dbReference>
<evidence type="ECO:0000256" key="9">
    <source>
        <dbReference type="ARBA" id="ARBA00023002"/>
    </source>
</evidence>
<dbReference type="GO" id="GO:0008199">
    <property type="term" value="F:ferric iron binding"/>
    <property type="evidence" value="ECO:0000318"/>
    <property type="project" value="GO_Central"/>
</dbReference>
<evidence type="ECO:0000256" key="11">
    <source>
        <dbReference type="ARBA" id="ARBA00023065"/>
    </source>
</evidence>
<evidence type="ECO:0000256" key="13">
    <source>
        <dbReference type="ARBA" id="ARBA00023133"/>
    </source>
</evidence>
<evidence type="ECO:0000256" key="1">
    <source>
        <dbReference type="ARBA" id="ARBA00004173"/>
    </source>
</evidence>
<keyword evidence="9" id="KW-0560">Oxidoreductase</keyword>
<comment type="subcellular location">
    <subcellularLocation>
        <location evidence="1">Mitochondrion</location>
    </subcellularLocation>
</comment>
<dbReference type="GO" id="GO:0006783">
    <property type="term" value="P:heme biosynthetic process"/>
    <property type="evidence" value="ECO:0007669"/>
    <property type="project" value="UniProtKB-KW"/>
</dbReference>
<evidence type="ECO:0000256" key="10">
    <source>
        <dbReference type="ARBA" id="ARBA00023004"/>
    </source>
</evidence>
<dbReference type="InterPro" id="IPR017789">
    <property type="entry name" value="Frataxin"/>
</dbReference>
<reference evidence="17" key="2">
    <citation type="submission" date="2025-08" db="UniProtKB">
        <authorList>
            <consortium name="Ensembl"/>
        </authorList>
    </citation>
    <scope>IDENTIFICATION</scope>
</reference>
<dbReference type="GO" id="GO:0007628">
    <property type="term" value="P:adult walking behavior"/>
    <property type="evidence" value="ECO:0007669"/>
    <property type="project" value="Ensembl"/>
</dbReference>
<dbReference type="AlphaFoldDB" id="A0A5F8GNG3"/>
<proteinExistence type="inferred from homology"/>
<comment type="subunit">
    <text evidence="15">Interacts with ACO1. Interacts with ISCU (cytoplasmic form).</text>
</comment>
<dbReference type="NCBIfam" id="TIGR03421">
    <property type="entry name" value="FeS_CyaY"/>
    <property type="match status" value="1"/>
</dbReference>
<dbReference type="GO" id="GO:0009792">
    <property type="term" value="P:embryo development ending in birth or egg hatching"/>
    <property type="evidence" value="ECO:0007669"/>
    <property type="project" value="Ensembl"/>
</dbReference>
<dbReference type="GO" id="GO:0035265">
    <property type="term" value="P:organ growth"/>
    <property type="evidence" value="ECO:0007669"/>
    <property type="project" value="Ensembl"/>
</dbReference>
<dbReference type="InterPro" id="IPR036524">
    <property type="entry name" value="Frataxin/CyaY_sf"/>
</dbReference>
<dbReference type="EC" id="1.16.3.1" evidence="3"/>
<evidence type="ECO:0000256" key="15">
    <source>
        <dbReference type="ARBA" id="ARBA00046911"/>
    </source>
</evidence>
<protein>
    <recommendedName>
        <fullName evidence="4">Frataxin, mitochondrial</fullName>
        <ecNumber evidence="3">1.16.3.1</ecNumber>
    </recommendedName>
</protein>
<keyword evidence="8" id="KW-0809">Transit peptide</keyword>
<dbReference type="GO" id="GO:0046621">
    <property type="term" value="P:negative regulation of organ growth"/>
    <property type="evidence" value="ECO:0007669"/>
    <property type="project" value="Ensembl"/>
</dbReference>
<dbReference type="FunCoup" id="A0A5F8GNG3">
    <property type="interactions" value="732"/>
</dbReference>
<evidence type="ECO:0000256" key="4">
    <source>
        <dbReference type="ARBA" id="ARBA00014720"/>
    </source>
</evidence>
<dbReference type="GO" id="GO:0051537">
    <property type="term" value="F:2 iron, 2 sulfur cluster binding"/>
    <property type="evidence" value="ECO:0000318"/>
    <property type="project" value="GO_Central"/>
</dbReference>
<dbReference type="GO" id="GO:0034986">
    <property type="term" value="F:iron chaperone activity"/>
    <property type="evidence" value="ECO:0000318"/>
    <property type="project" value="GO_Central"/>
</dbReference>
<dbReference type="PROSITE" id="PS01344">
    <property type="entry name" value="FRATAXIN_1"/>
    <property type="match status" value="1"/>
</dbReference>
<dbReference type="Bgee" id="ENSMODG00000002952">
    <property type="expression patterns" value="Expressed in hindlimb bud and 21 other cell types or tissues"/>
</dbReference>
<dbReference type="GO" id="GO:0005739">
    <property type="term" value="C:mitochondrion"/>
    <property type="evidence" value="ECO:0000318"/>
    <property type="project" value="GO_Central"/>
</dbReference>
<dbReference type="GO" id="GO:0019230">
    <property type="term" value="P:proprioception"/>
    <property type="evidence" value="ECO:0007669"/>
    <property type="project" value="Ensembl"/>
</dbReference>
<dbReference type="GO" id="GO:0040015">
    <property type="term" value="P:negative regulation of multicellular organism growth"/>
    <property type="evidence" value="ECO:0007669"/>
    <property type="project" value="Ensembl"/>
</dbReference>
<keyword evidence="13" id="KW-0350">Heme biosynthesis</keyword>
<dbReference type="Gene3D" id="3.30.920.10">
    <property type="entry name" value="Frataxin/CyaY"/>
    <property type="match status" value="1"/>
</dbReference>
<dbReference type="InterPro" id="IPR020895">
    <property type="entry name" value="Frataxin_CS"/>
</dbReference>
<dbReference type="PANTHER" id="PTHR16821">
    <property type="entry name" value="FRATAXIN"/>
    <property type="match status" value="1"/>
</dbReference>
<dbReference type="SMART" id="SM01219">
    <property type="entry name" value="Frataxin_Cyay"/>
    <property type="match status" value="1"/>
</dbReference>
<evidence type="ECO:0000256" key="14">
    <source>
        <dbReference type="ARBA" id="ARBA00045532"/>
    </source>
</evidence>
<keyword evidence="10" id="KW-0408">Iron</keyword>
<comment type="function">
    <text evidence="14">Modulates the RNA-binding activity of ACO1. May be involved in the cytoplasmic iron-sulfur protein biogenesis. May contribute to oxidative stress resistance and overall cell survival.</text>
</comment>
<sequence length="238" mass="26404">MWRPRLEVFSGLLAQAVPRRPCRAEPHTLQQPGSGPGTAPLCSLPALATGAEAVASWSPGKFNSQFQGFRGQIPKVKKQSVLLLNLRKSGTLGDKNSLDETTYEKLAEETLDSLADFFEDLGDKPFTSKDYDVSLGNYKIWIKYNPCHFEAYNIVGSGVLTIKLGGDLGTYVINKQTPNKQIWLSSPTSGPKRYDWTGKNWVYVHDGVSLHELLEMEFSQTLKTQLDLSSLVYSGKDT</sequence>
<evidence type="ECO:0000256" key="3">
    <source>
        <dbReference type="ARBA" id="ARBA00013107"/>
    </source>
</evidence>
<dbReference type="PRINTS" id="PR00904">
    <property type="entry name" value="FRATAXIN"/>
</dbReference>
<keyword evidence="7" id="KW-0410">Iron transport</keyword>
<evidence type="ECO:0000256" key="16">
    <source>
        <dbReference type="ARBA" id="ARBA00047990"/>
    </source>
</evidence>
<evidence type="ECO:0000256" key="7">
    <source>
        <dbReference type="ARBA" id="ARBA00022496"/>
    </source>
</evidence>
<accession>A0A5F8GNG3</accession>
<dbReference type="PANTHER" id="PTHR16821:SF2">
    <property type="entry name" value="FRATAXIN, MITOCHONDRIAL"/>
    <property type="match status" value="1"/>
</dbReference>
<dbReference type="Pfam" id="PF01491">
    <property type="entry name" value="Frataxin_Cyay"/>
    <property type="match status" value="1"/>
</dbReference>
<evidence type="ECO:0000256" key="2">
    <source>
        <dbReference type="ARBA" id="ARBA00008183"/>
    </source>
</evidence>
<dbReference type="InParanoid" id="A0A5F8GNG3"/>
<evidence type="ECO:0000313" key="18">
    <source>
        <dbReference type="Proteomes" id="UP000002280"/>
    </source>
</evidence>
<dbReference type="CDD" id="cd00503">
    <property type="entry name" value="Frataxin"/>
    <property type="match status" value="1"/>
</dbReference>